<keyword evidence="5 6" id="KW-0472">Membrane</keyword>
<dbReference type="InterPro" id="IPR011577">
    <property type="entry name" value="Cyt_b561_bac/Ni-Hgenase"/>
</dbReference>
<keyword evidence="2" id="KW-1003">Cell membrane</keyword>
<protein>
    <recommendedName>
        <fullName evidence="7">Cytochrome b561 bacterial/Ni-hydrogenase domain-containing protein</fullName>
    </recommendedName>
</protein>
<keyword evidence="4 6" id="KW-1133">Transmembrane helix</keyword>
<name>A0ABM7PMD0_9BACT</name>
<feature type="transmembrane region" description="Helical" evidence="6">
    <location>
        <begin position="14"/>
        <end position="36"/>
    </location>
</feature>
<dbReference type="EMBL" id="AP024488">
    <property type="protein sequence ID" value="BCS98253.1"/>
    <property type="molecule type" value="Genomic_DNA"/>
</dbReference>
<evidence type="ECO:0000259" key="7">
    <source>
        <dbReference type="Pfam" id="PF01292"/>
    </source>
</evidence>
<feature type="transmembrane region" description="Helical" evidence="6">
    <location>
        <begin position="244"/>
        <end position="264"/>
    </location>
</feature>
<comment type="subcellular location">
    <subcellularLocation>
        <location evidence="1">Cell membrane</location>
        <topology evidence="1">Multi-pass membrane protein</topology>
    </subcellularLocation>
</comment>
<evidence type="ECO:0000256" key="2">
    <source>
        <dbReference type="ARBA" id="ARBA00022475"/>
    </source>
</evidence>
<keyword evidence="3 6" id="KW-0812">Transmembrane</keyword>
<feature type="transmembrane region" description="Helical" evidence="6">
    <location>
        <begin position="56"/>
        <end position="81"/>
    </location>
</feature>
<evidence type="ECO:0000256" key="3">
    <source>
        <dbReference type="ARBA" id="ARBA00022692"/>
    </source>
</evidence>
<proteinExistence type="predicted"/>
<feature type="transmembrane region" description="Helical" evidence="6">
    <location>
        <begin position="166"/>
        <end position="185"/>
    </location>
</feature>
<dbReference type="SUPFAM" id="SSF81342">
    <property type="entry name" value="Transmembrane di-heme cytochromes"/>
    <property type="match status" value="1"/>
</dbReference>
<dbReference type="Gene3D" id="1.20.950.20">
    <property type="entry name" value="Transmembrane di-heme cytochromes, Chain C"/>
    <property type="match status" value="1"/>
</dbReference>
<evidence type="ECO:0000256" key="4">
    <source>
        <dbReference type="ARBA" id="ARBA00022989"/>
    </source>
</evidence>
<sequence length="270" mass="30261">MSRTQKRFTPLDRLFHLGLVVTFLIQSVTGLGRLYATTPWGGSLVTLLGGYEHLLQVHYGVGVVMTLGFLVHVGHALVCAVRRGWFGPDSLVFSWQDFRHFGENVRWVVGKGEPARLGRWSYWEKFDYWAIFWGMPILAVTGIMLYHSVETSRYIAGWGLNIAGLLHRAEALLAMGYIFLVHFFMGHLRPSAFPMNPTIFTGEMTTEEVQEEKPAWADDLKRTGLWGDGSGKTPSLLFKTGYTVFGYGAVAIGLYLLVNTLILMGQTGLH</sequence>
<dbReference type="Proteomes" id="UP001320148">
    <property type="component" value="Chromosome"/>
</dbReference>
<organism evidence="8 9">
    <name type="scientific">Desulfoluna limicola</name>
    <dbReference type="NCBI Taxonomy" id="2810562"/>
    <lineage>
        <taxon>Bacteria</taxon>
        <taxon>Pseudomonadati</taxon>
        <taxon>Thermodesulfobacteriota</taxon>
        <taxon>Desulfobacteria</taxon>
        <taxon>Desulfobacterales</taxon>
        <taxon>Desulfolunaceae</taxon>
        <taxon>Desulfoluna</taxon>
    </lineage>
</organism>
<keyword evidence="9" id="KW-1185">Reference proteome</keyword>
<evidence type="ECO:0000313" key="9">
    <source>
        <dbReference type="Proteomes" id="UP001320148"/>
    </source>
</evidence>
<evidence type="ECO:0000313" key="8">
    <source>
        <dbReference type="EMBL" id="BCS98253.1"/>
    </source>
</evidence>
<accession>A0ABM7PMD0</accession>
<feature type="transmembrane region" description="Helical" evidence="6">
    <location>
        <begin position="126"/>
        <end position="146"/>
    </location>
</feature>
<evidence type="ECO:0000256" key="1">
    <source>
        <dbReference type="ARBA" id="ARBA00004651"/>
    </source>
</evidence>
<dbReference type="InterPro" id="IPR016174">
    <property type="entry name" value="Di-haem_cyt_TM"/>
</dbReference>
<gene>
    <name evidence="8" type="ORF">DSLASN_38850</name>
</gene>
<dbReference type="RefSeq" id="WP_236889659.1">
    <property type="nucleotide sequence ID" value="NZ_AP024488.1"/>
</dbReference>
<dbReference type="Pfam" id="PF01292">
    <property type="entry name" value="Ni_hydr_CYTB"/>
    <property type="match status" value="1"/>
</dbReference>
<reference evidence="8 9" key="1">
    <citation type="submission" date="2021-02" db="EMBL/GenBank/DDBJ databases">
        <title>Complete genome of Desulfoluna sp. strain ASN36.</title>
        <authorList>
            <person name="Takahashi A."/>
            <person name="Kojima H."/>
            <person name="Fukui M."/>
        </authorList>
    </citation>
    <scope>NUCLEOTIDE SEQUENCE [LARGE SCALE GENOMIC DNA]</scope>
    <source>
        <strain evidence="8 9">ASN36</strain>
    </source>
</reference>
<feature type="domain" description="Cytochrome b561 bacterial/Ni-hydrogenase" evidence="7">
    <location>
        <begin position="7"/>
        <end position="185"/>
    </location>
</feature>
<evidence type="ECO:0000256" key="6">
    <source>
        <dbReference type="SAM" id="Phobius"/>
    </source>
</evidence>
<evidence type="ECO:0000256" key="5">
    <source>
        <dbReference type="ARBA" id="ARBA00023136"/>
    </source>
</evidence>